<accession>A0ACC1N001</accession>
<protein>
    <submittedName>
        <fullName evidence="1">Uncharacterized protein</fullName>
    </submittedName>
</protein>
<dbReference type="EMBL" id="JANJQO010001264">
    <property type="protein sequence ID" value="KAJ2971816.1"/>
    <property type="molecule type" value="Genomic_DNA"/>
</dbReference>
<gene>
    <name evidence="1" type="ORF">NQ176_g7512</name>
</gene>
<comment type="caution">
    <text evidence="1">The sequence shown here is derived from an EMBL/GenBank/DDBJ whole genome shotgun (WGS) entry which is preliminary data.</text>
</comment>
<evidence type="ECO:0000313" key="1">
    <source>
        <dbReference type="EMBL" id="KAJ2971816.1"/>
    </source>
</evidence>
<name>A0ACC1N001_9HYPO</name>
<organism evidence="1 2">
    <name type="scientific">Zarea fungicola</name>
    <dbReference type="NCBI Taxonomy" id="93591"/>
    <lineage>
        <taxon>Eukaryota</taxon>
        <taxon>Fungi</taxon>
        <taxon>Dikarya</taxon>
        <taxon>Ascomycota</taxon>
        <taxon>Pezizomycotina</taxon>
        <taxon>Sordariomycetes</taxon>
        <taxon>Hypocreomycetidae</taxon>
        <taxon>Hypocreales</taxon>
        <taxon>Cordycipitaceae</taxon>
        <taxon>Zarea</taxon>
    </lineage>
</organism>
<proteinExistence type="predicted"/>
<dbReference type="Proteomes" id="UP001143910">
    <property type="component" value="Unassembled WGS sequence"/>
</dbReference>
<sequence>MTAKHPWEYKNGRWEQDAGFMTRFYASITPAVGQPMHWMIASVVKFQYKGDSRNVGDVLRNAWLEMRHKFPVIASQVVGSKKVYEIANDHTLAAWLESSFRVKTGTVNDAFKTMTNVPYITLNYFPASNEIMIASPHTYADGRGLLYLVDAFFAAASNPGTFKFGDEHARLPPNEDTLLSLPEVITEGHYQKAGQTLGLLMQSDPIRMPVEDMTVPPGEVSREELKISAPLSGRIVAACKDRGYTVTSAWHTAVVLAVAKLQAAAGQVGKVYSSFSNYDLRSVFPSSFEPRHQPISCYHTGLPLAVTPEGKSFDAISSEIRSVYKTALSVETAASFPAVSKLAIDAFSAGLPPSSTPVLSSIGVLERFMGHSFGSEWEIEDFWMADCMLSAEVEMFLWAWKGQVVLSGSFNLAYYTNDQVAELLQNVKQELLNGLAISE</sequence>
<evidence type="ECO:0000313" key="2">
    <source>
        <dbReference type="Proteomes" id="UP001143910"/>
    </source>
</evidence>
<reference evidence="1" key="1">
    <citation type="submission" date="2022-08" db="EMBL/GenBank/DDBJ databases">
        <title>Genome Sequence of Lecanicillium fungicola.</title>
        <authorList>
            <person name="Buettner E."/>
        </authorList>
    </citation>
    <scope>NUCLEOTIDE SEQUENCE</scope>
    <source>
        <strain evidence="1">Babe33</strain>
    </source>
</reference>
<keyword evidence="2" id="KW-1185">Reference proteome</keyword>